<protein>
    <submittedName>
        <fullName evidence="2">Hypothetical_protein</fullName>
    </submittedName>
</protein>
<name>A0AA86Q1K7_9EUKA</name>
<evidence type="ECO:0000313" key="1">
    <source>
        <dbReference type="EMBL" id="CAI9948951.1"/>
    </source>
</evidence>
<sequence length="103" mass="12189">MYILSLNLIKYYYLAAERYEDFLAVLHKLDHIILCVKALLQRNKIKEAVKLPEEWNFVQTLQSLKNVVKGGAVTLYQINIELLSIIELFEHYQTRKVIIHPFL</sequence>
<accession>A0AA86Q1K7</accession>
<reference evidence="1" key="1">
    <citation type="submission" date="2023-06" db="EMBL/GenBank/DDBJ databases">
        <authorList>
            <person name="Kurt Z."/>
        </authorList>
    </citation>
    <scope>NUCLEOTIDE SEQUENCE</scope>
</reference>
<keyword evidence="3" id="KW-1185">Reference proteome</keyword>
<evidence type="ECO:0000313" key="3">
    <source>
        <dbReference type="Proteomes" id="UP001642409"/>
    </source>
</evidence>
<evidence type="ECO:0000313" key="2">
    <source>
        <dbReference type="EMBL" id="CAL6047621.1"/>
    </source>
</evidence>
<reference evidence="2 3" key="2">
    <citation type="submission" date="2024-07" db="EMBL/GenBank/DDBJ databases">
        <authorList>
            <person name="Akdeniz Z."/>
        </authorList>
    </citation>
    <scope>NUCLEOTIDE SEQUENCE [LARGE SCALE GENOMIC DNA]</scope>
</reference>
<dbReference type="EMBL" id="CAXDID020000172">
    <property type="protein sequence ID" value="CAL6047621.1"/>
    <property type="molecule type" value="Genomic_DNA"/>
</dbReference>
<dbReference type="Proteomes" id="UP001642409">
    <property type="component" value="Unassembled WGS sequence"/>
</dbReference>
<proteinExistence type="predicted"/>
<dbReference type="EMBL" id="CATOUU010000792">
    <property type="protein sequence ID" value="CAI9948951.1"/>
    <property type="molecule type" value="Genomic_DNA"/>
</dbReference>
<dbReference type="AlphaFoldDB" id="A0AA86Q1K7"/>
<gene>
    <name evidence="1" type="ORF">HINF_LOCUS36596</name>
    <name evidence="2" type="ORF">HINF_LOCUS42295</name>
</gene>
<organism evidence="1">
    <name type="scientific">Hexamita inflata</name>
    <dbReference type="NCBI Taxonomy" id="28002"/>
    <lineage>
        <taxon>Eukaryota</taxon>
        <taxon>Metamonada</taxon>
        <taxon>Diplomonadida</taxon>
        <taxon>Hexamitidae</taxon>
        <taxon>Hexamitinae</taxon>
        <taxon>Hexamita</taxon>
    </lineage>
</organism>
<comment type="caution">
    <text evidence="1">The sequence shown here is derived from an EMBL/GenBank/DDBJ whole genome shotgun (WGS) entry which is preliminary data.</text>
</comment>